<dbReference type="AlphaFoldDB" id="A0A0X3BIF9"/>
<keyword evidence="1" id="KW-1133">Transmembrane helix</keyword>
<keyword evidence="1" id="KW-0812">Transmembrane</keyword>
<evidence type="ECO:0000313" key="2">
    <source>
        <dbReference type="EMBL" id="CVK31580.1"/>
    </source>
</evidence>
<reference evidence="2 3" key="1">
    <citation type="submission" date="2016-01" db="EMBL/GenBank/DDBJ databases">
        <authorList>
            <person name="Manzoor S."/>
        </authorList>
    </citation>
    <scope>NUCLEOTIDE SEQUENCE [LARGE SCALE GENOMIC DNA]</scope>
    <source>
        <strain evidence="2">Methanoculleus sp MAB1</strain>
    </source>
</reference>
<feature type="transmembrane region" description="Helical" evidence="1">
    <location>
        <begin position="39"/>
        <end position="57"/>
    </location>
</feature>
<keyword evidence="1" id="KW-0472">Membrane</keyword>
<accession>A0A0X3BIF9</accession>
<name>A0A0X3BIF9_9EURY</name>
<proteinExistence type="predicted"/>
<sequence>MTSDGAFSIMVDEKAGAIITVFVLGVFKVLHPLGATRQLILVFAVALLLAVGLLVLGEIRDGMRITR</sequence>
<organism evidence="2 3">
    <name type="scientific">Methanoculleus bourgensis</name>
    <dbReference type="NCBI Taxonomy" id="83986"/>
    <lineage>
        <taxon>Archaea</taxon>
        <taxon>Methanobacteriati</taxon>
        <taxon>Methanobacteriota</taxon>
        <taxon>Stenosarchaea group</taxon>
        <taxon>Methanomicrobia</taxon>
        <taxon>Methanomicrobiales</taxon>
        <taxon>Methanomicrobiaceae</taxon>
        <taxon>Methanoculleus</taxon>
    </lineage>
</organism>
<evidence type="ECO:0000256" key="1">
    <source>
        <dbReference type="SAM" id="Phobius"/>
    </source>
</evidence>
<protein>
    <submittedName>
        <fullName evidence="2">Uncharacterized protein</fullName>
    </submittedName>
</protein>
<gene>
    <name evidence="2" type="ORF">MMAB1_0363</name>
</gene>
<dbReference type="Proteomes" id="UP000069850">
    <property type="component" value="Chromosome 1"/>
</dbReference>
<dbReference type="KEGG" id="mema:MMAB1_0363"/>
<dbReference type="EMBL" id="LT158599">
    <property type="protein sequence ID" value="CVK31580.1"/>
    <property type="molecule type" value="Genomic_DNA"/>
</dbReference>
<evidence type="ECO:0000313" key="3">
    <source>
        <dbReference type="Proteomes" id="UP000069850"/>
    </source>
</evidence>